<protein>
    <submittedName>
        <fullName evidence="8">Sigma-70 family RNA polymerase sigma factor</fullName>
    </submittedName>
</protein>
<dbReference type="NCBIfam" id="TIGR02937">
    <property type="entry name" value="sigma70-ECF"/>
    <property type="match status" value="1"/>
</dbReference>
<dbReference type="InterPro" id="IPR036388">
    <property type="entry name" value="WH-like_DNA-bd_sf"/>
</dbReference>
<dbReference type="InterPro" id="IPR013325">
    <property type="entry name" value="RNA_pol_sigma_r2"/>
</dbReference>
<dbReference type="EMBL" id="JAATEL010000008">
    <property type="protein sequence ID" value="NJP14539.1"/>
    <property type="molecule type" value="Genomic_DNA"/>
</dbReference>
<dbReference type="InterPro" id="IPR039425">
    <property type="entry name" value="RNA_pol_sigma-70-like"/>
</dbReference>
<evidence type="ECO:0000256" key="4">
    <source>
        <dbReference type="ARBA" id="ARBA00023125"/>
    </source>
</evidence>
<reference evidence="8 9" key="1">
    <citation type="submission" date="2020-03" db="EMBL/GenBank/DDBJ databases">
        <title>WGS of actinomycetes isolated from Thailand.</title>
        <authorList>
            <person name="Thawai C."/>
        </authorList>
    </citation>
    <scope>NUCLEOTIDE SEQUENCE [LARGE SCALE GENOMIC DNA]</scope>
    <source>
        <strain evidence="8 9">NBRC 13905</strain>
    </source>
</reference>
<dbReference type="InterPro" id="IPR007627">
    <property type="entry name" value="RNA_pol_sigma70_r2"/>
</dbReference>
<proteinExistence type="inferred from homology"/>
<evidence type="ECO:0000256" key="1">
    <source>
        <dbReference type="ARBA" id="ARBA00010641"/>
    </source>
</evidence>
<dbReference type="Gene3D" id="1.10.1740.10">
    <property type="match status" value="1"/>
</dbReference>
<dbReference type="PANTHER" id="PTHR43133">
    <property type="entry name" value="RNA POLYMERASE ECF-TYPE SIGMA FACTO"/>
    <property type="match status" value="1"/>
</dbReference>
<evidence type="ECO:0000313" key="8">
    <source>
        <dbReference type="EMBL" id="NJP14539.1"/>
    </source>
</evidence>
<keyword evidence="3" id="KW-0731">Sigma factor</keyword>
<dbReference type="Proteomes" id="UP000635996">
    <property type="component" value="Unassembled WGS sequence"/>
</dbReference>
<sequence length="182" mass="20579">MSDVTSGSNGSLSDRERLLKSTYDEVAPDLLRYVARLVGGDRHLAEDIVQEVLLRCWEKQLPGHGQNLRPWLFRVARNLVIDGYRKRSVRPREVEVPEVLEFTPSEDNGVDQTLSGVVVNEAMKHLSQAHREVLYETFFMGQTIKEAAEVLGVPVGTVKSRMYYALRALREELQAQAELASL</sequence>
<evidence type="ECO:0000259" key="6">
    <source>
        <dbReference type="Pfam" id="PF04542"/>
    </source>
</evidence>
<keyword evidence="5" id="KW-0804">Transcription</keyword>
<dbReference type="InterPro" id="IPR007630">
    <property type="entry name" value="RNA_pol_sigma70_r4"/>
</dbReference>
<evidence type="ECO:0000256" key="2">
    <source>
        <dbReference type="ARBA" id="ARBA00023015"/>
    </source>
</evidence>
<dbReference type="Gene3D" id="1.10.10.10">
    <property type="entry name" value="Winged helix-like DNA-binding domain superfamily/Winged helix DNA-binding domain"/>
    <property type="match status" value="1"/>
</dbReference>
<comment type="caution">
    <text evidence="8">The sequence shown here is derived from an EMBL/GenBank/DDBJ whole genome shotgun (WGS) entry which is preliminary data.</text>
</comment>
<gene>
    <name evidence="8" type="ORF">HCJ95_09580</name>
</gene>
<feature type="domain" description="RNA polymerase sigma-70 region 2" evidence="6">
    <location>
        <begin position="23"/>
        <end position="88"/>
    </location>
</feature>
<dbReference type="SUPFAM" id="SSF88659">
    <property type="entry name" value="Sigma3 and sigma4 domains of RNA polymerase sigma factors"/>
    <property type="match status" value="1"/>
</dbReference>
<keyword evidence="9" id="KW-1185">Reference proteome</keyword>
<dbReference type="PANTHER" id="PTHR43133:SF52">
    <property type="entry name" value="ECF RNA POLYMERASE SIGMA FACTOR SIGL"/>
    <property type="match status" value="1"/>
</dbReference>
<dbReference type="InterPro" id="IPR014284">
    <property type="entry name" value="RNA_pol_sigma-70_dom"/>
</dbReference>
<accession>A0ABX0YTR1</accession>
<keyword evidence="4" id="KW-0238">DNA-binding</keyword>
<dbReference type="Pfam" id="PF04542">
    <property type="entry name" value="Sigma70_r2"/>
    <property type="match status" value="1"/>
</dbReference>
<evidence type="ECO:0000256" key="3">
    <source>
        <dbReference type="ARBA" id="ARBA00023082"/>
    </source>
</evidence>
<evidence type="ECO:0000313" key="9">
    <source>
        <dbReference type="Proteomes" id="UP000635996"/>
    </source>
</evidence>
<dbReference type="SUPFAM" id="SSF88946">
    <property type="entry name" value="Sigma2 domain of RNA polymerase sigma factors"/>
    <property type="match status" value="1"/>
</dbReference>
<evidence type="ECO:0000259" key="7">
    <source>
        <dbReference type="Pfam" id="PF04545"/>
    </source>
</evidence>
<comment type="similarity">
    <text evidence="1">Belongs to the sigma-70 factor family. ECF subfamily.</text>
</comment>
<dbReference type="Pfam" id="PF04545">
    <property type="entry name" value="Sigma70_r4"/>
    <property type="match status" value="1"/>
</dbReference>
<name>A0ABX0YTR1_STRTL</name>
<dbReference type="InterPro" id="IPR013324">
    <property type="entry name" value="RNA_pol_sigma_r3/r4-like"/>
</dbReference>
<feature type="domain" description="RNA polymerase sigma-70 region 4" evidence="7">
    <location>
        <begin position="122"/>
        <end position="171"/>
    </location>
</feature>
<dbReference type="RefSeq" id="WP_168131372.1">
    <property type="nucleotide sequence ID" value="NZ_BMVZ01000009.1"/>
</dbReference>
<keyword evidence="2" id="KW-0805">Transcription regulation</keyword>
<dbReference type="CDD" id="cd06171">
    <property type="entry name" value="Sigma70_r4"/>
    <property type="match status" value="1"/>
</dbReference>
<evidence type="ECO:0000256" key="5">
    <source>
        <dbReference type="ARBA" id="ARBA00023163"/>
    </source>
</evidence>
<organism evidence="8 9">
    <name type="scientific">Streptomyces thermoviolaceus subsp. thermoviolaceus</name>
    <dbReference type="NCBI Taxonomy" id="66860"/>
    <lineage>
        <taxon>Bacteria</taxon>
        <taxon>Bacillati</taxon>
        <taxon>Actinomycetota</taxon>
        <taxon>Actinomycetes</taxon>
        <taxon>Kitasatosporales</taxon>
        <taxon>Streptomycetaceae</taxon>
        <taxon>Streptomyces</taxon>
    </lineage>
</organism>